<keyword evidence="6" id="KW-0681">Retinal protein</keyword>
<dbReference type="HOGENOM" id="CLU_054785_0_0_1"/>
<dbReference type="CDD" id="cd15028">
    <property type="entry name" value="7tm_Opsin-1_euk"/>
    <property type="match status" value="1"/>
</dbReference>
<feature type="transmembrane region" description="Helical" evidence="12">
    <location>
        <begin position="229"/>
        <end position="248"/>
    </location>
</feature>
<dbReference type="STRING" id="227321.C8VHR6"/>
<evidence type="ECO:0000256" key="12">
    <source>
        <dbReference type="SAM" id="Phobius"/>
    </source>
</evidence>
<dbReference type="FunFam" id="1.20.1070.10:FF:000160">
    <property type="entry name" value="Related to Opsin-1"/>
    <property type="match status" value="1"/>
</dbReference>
<evidence type="ECO:0000256" key="7">
    <source>
        <dbReference type="ARBA" id="ARBA00022989"/>
    </source>
</evidence>
<dbReference type="GO" id="GO:0005886">
    <property type="term" value="C:plasma membrane"/>
    <property type="evidence" value="ECO:0000318"/>
    <property type="project" value="GO_Central"/>
</dbReference>
<keyword evidence="10" id="KW-0675">Receptor</keyword>
<keyword evidence="5 12" id="KW-0812">Transmembrane</keyword>
<keyword evidence="7 12" id="KW-1133">Transmembrane helix</keyword>
<feature type="transmembrane region" description="Helical" evidence="12">
    <location>
        <begin position="122"/>
        <end position="141"/>
    </location>
</feature>
<evidence type="ECO:0000313" key="14">
    <source>
        <dbReference type="Proteomes" id="UP000000560"/>
    </source>
</evidence>
<evidence type="ECO:0000256" key="6">
    <source>
        <dbReference type="ARBA" id="ARBA00022925"/>
    </source>
</evidence>
<evidence type="ECO:0000313" key="13">
    <source>
        <dbReference type="EMBL" id="CBF82866.1"/>
    </source>
</evidence>
<dbReference type="SMART" id="SM01021">
    <property type="entry name" value="Bac_rhodopsin"/>
    <property type="match status" value="1"/>
</dbReference>
<evidence type="ECO:0000256" key="5">
    <source>
        <dbReference type="ARBA" id="ARBA00022692"/>
    </source>
</evidence>
<dbReference type="GO" id="GO:0009881">
    <property type="term" value="F:photoreceptor activity"/>
    <property type="evidence" value="ECO:0007669"/>
    <property type="project" value="UniProtKB-KW"/>
</dbReference>
<keyword evidence="8" id="KW-0157">Chromophore</keyword>
<dbReference type="AlphaFoldDB" id="C8VHR6"/>
<evidence type="ECO:0000256" key="4">
    <source>
        <dbReference type="ARBA" id="ARBA00022606"/>
    </source>
</evidence>
<organism evidence="13 14">
    <name type="scientific">Emericella nidulans (strain FGSC A4 / ATCC 38163 / CBS 112.46 / NRRL 194 / M139)</name>
    <name type="common">Aspergillus nidulans</name>
    <dbReference type="NCBI Taxonomy" id="227321"/>
    <lineage>
        <taxon>Eukaryota</taxon>
        <taxon>Fungi</taxon>
        <taxon>Dikarya</taxon>
        <taxon>Ascomycota</taxon>
        <taxon>Pezizomycotina</taxon>
        <taxon>Eurotiomycetes</taxon>
        <taxon>Eurotiomycetidae</taxon>
        <taxon>Eurotiales</taxon>
        <taxon>Aspergillaceae</taxon>
        <taxon>Aspergillus</taxon>
        <taxon>Aspergillus subgen. Nidulantes</taxon>
    </lineage>
</organism>
<evidence type="ECO:0000256" key="10">
    <source>
        <dbReference type="ARBA" id="ARBA00023170"/>
    </source>
</evidence>
<evidence type="ECO:0000256" key="1">
    <source>
        <dbReference type="ARBA" id="ARBA00004141"/>
    </source>
</evidence>
<feature type="transmembrane region" description="Helical" evidence="12">
    <location>
        <begin position="299"/>
        <end position="318"/>
    </location>
</feature>
<dbReference type="InParanoid" id="C8VHR6"/>
<evidence type="ECO:0000256" key="11">
    <source>
        <dbReference type="SAM" id="MobiDB-lite"/>
    </source>
</evidence>
<name>C8VHR6_EMENI</name>
<dbReference type="OMA" id="ILWTAYP"/>
<dbReference type="SUPFAM" id="SSF81321">
    <property type="entry name" value="Family A G protein-coupled receptor-like"/>
    <property type="match status" value="1"/>
</dbReference>
<sequence>MRPAPGPVASATHGLVEEPSLSPTSKQIGIANMIEDALKKTVTVTQTLTETVTKAVPSHDPTSSWTTTTSVAPIPTVIPDHPTFQAVDTAAKRTLWVVTVLMALSSLVFYILSNRVQLPKRVIHYLVATATTVSFIIYLALATGQGMDWKYDTYNHKHKHVPDTEYGIVRQVLWLRYVNWFLTGPLILASLTLLSGLPGASLFAAIVADWVMLGTGLFGTYAPNTSRKWIWFALSAIAFITLIYHIGIKGTRAANNRDSHTRRLFSAIASVALLAKALYPITLAAGPLSLKLGLTGETILFAIHDIVIQGILGYWLVIANDAATGTNLYVDGFWSSGLGNEGAIRINEEEGA</sequence>
<dbReference type="PANTHER" id="PTHR28286">
    <property type="match status" value="1"/>
</dbReference>
<dbReference type="InterPro" id="IPR001425">
    <property type="entry name" value="Arc/bac/fun_rhodopsins"/>
</dbReference>
<reference evidence="14" key="1">
    <citation type="journal article" date="2005" name="Nature">
        <title>Sequencing of Aspergillus nidulans and comparative analysis with A. fumigatus and A. oryzae.</title>
        <authorList>
            <person name="Galagan J.E."/>
            <person name="Calvo S.E."/>
            <person name="Cuomo C."/>
            <person name="Ma L.J."/>
            <person name="Wortman J.R."/>
            <person name="Batzoglou S."/>
            <person name="Lee S.I."/>
            <person name="Basturkmen M."/>
            <person name="Spevak C.C."/>
            <person name="Clutterbuck J."/>
            <person name="Kapitonov V."/>
            <person name="Jurka J."/>
            <person name="Scazzocchio C."/>
            <person name="Farman M."/>
            <person name="Butler J."/>
            <person name="Purcell S."/>
            <person name="Harris S."/>
            <person name="Braus G.H."/>
            <person name="Draht O."/>
            <person name="Busch S."/>
            <person name="D'Enfert C."/>
            <person name="Bouchier C."/>
            <person name="Goldman G.H."/>
            <person name="Bell-Pedersen D."/>
            <person name="Griffiths-Jones S."/>
            <person name="Doonan J.H."/>
            <person name="Yu J."/>
            <person name="Vienken K."/>
            <person name="Pain A."/>
            <person name="Freitag M."/>
            <person name="Selker E.U."/>
            <person name="Archer D.B."/>
            <person name="Penalva M.A."/>
            <person name="Oakley B.R."/>
            <person name="Momany M."/>
            <person name="Tanaka T."/>
            <person name="Kumagai T."/>
            <person name="Asai K."/>
            <person name="Machida M."/>
            <person name="Nierman W.C."/>
            <person name="Denning D.W."/>
            <person name="Caddick M."/>
            <person name="Hynes M."/>
            <person name="Paoletti M."/>
            <person name="Fischer R."/>
            <person name="Miller B."/>
            <person name="Dyer P."/>
            <person name="Sachs M.S."/>
            <person name="Osmani S.A."/>
            <person name="Birren B.W."/>
        </authorList>
    </citation>
    <scope>NUCLEOTIDE SEQUENCE [LARGE SCALE GENOMIC DNA]</scope>
    <source>
        <strain evidence="14">FGSC A4 / ATCC 38163 / CBS 112.46 / NRRL 194 / M139</strain>
    </source>
</reference>
<evidence type="ECO:0000256" key="2">
    <source>
        <dbReference type="ARBA" id="ARBA00008130"/>
    </source>
</evidence>
<feature type="transmembrane region" description="Helical" evidence="12">
    <location>
        <begin position="260"/>
        <end position="279"/>
    </location>
</feature>
<evidence type="ECO:0000256" key="9">
    <source>
        <dbReference type="ARBA" id="ARBA00023136"/>
    </source>
</evidence>
<dbReference type="Pfam" id="PF01036">
    <property type="entry name" value="Bac_rhodopsin"/>
    <property type="match status" value="1"/>
</dbReference>
<feature type="transmembrane region" description="Helical" evidence="12">
    <location>
        <begin position="177"/>
        <end position="195"/>
    </location>
</feature>
<keyword evidence="14" id="KW-1185">Reference proteome</keyword>
<dbReference type="eggNOG" id="ENOG502RZKV">
    <property type="taxonomic scope" value="Eukaryota"/>
</dbReference>
<dbReference type="GeneID" id="2874292"/>
<keyword evidence="9 12" id="KW-0472">Membrane</keyword>
<reference evidence="14" key="2">
    <citation type="journal article" date="2009" name="Fungal Genet. Biol.">
        <title>The 2008 update of the Aspergillus nidulans genome annotation: a community effort.</title>
        <authorList>
            <person name="Wortman J.R."/>
            <person name="Gilsenan J.M."/>
            <person name="Joardar V."/>
            <person name="Deegan J."/>
            <person name="Clutterbuck J."/>
            <person name="Andersen M.R."/>
            <person name="Archer D."/>
            <person name="Bencina M."/>
            <person name="Braus G."/>
            <person name="Coutinho P."/>
            <person name="von Dohren H."/>
            <person name="Doonan J."/>
            <person name="Driessen A.J."/>
            <person name="Durek P."/>
            <person name="Espeso E."/>
            <person name="Fekete E."/>
            <person name="Flipphi M."/>
            <person name="Estrada C.G."/>
            <person name="Geysens S."/>
            <person name="Goldman G."/>
            <person name="de Groot P.W."/>
            <person name="Hansen K."/>
            <person name="Harris S.D."/>
            <person name="Heinekamp T."/>
            <person name="Helmstaedt K."/>
            <person name="Henrissat B."/>
            <person name="Hofmann G."/>
            <person name="Homan T."/>
            <person name="Horio T."/>
            <person name="Horiuchi H."/>
            <person name="James S."/>
            <person name="Jones M."/>
            <person name="Karaffa L."/>
            <person name="Karanyi Z."/>
            <person name="Kato M."/>
            <person name="Keller N."/>
            <person name="Kelly D.E."/>
            <person name="Kiel J.A."/>
            <person name="Kim J.M."/>
            <person name="van der Klei I.J."/>
            <person name="Klis F.M."/>
            <person name="Kovalchuk A."/>
            <person name="Krasevec N."/>
            <person name="Kubicek C.P."/>
            <person name="Liu B."/>
            <person name="Maccabe A."/>
            <person name="Meyer V."/>
            <person name="Mirabito P."/>
            <person name="Miskei M."/>
            <person name="Mos M."/>
            <person name="Mullins J."/>
            <person name="Nelson D.R."/>
            <person name="Nielsen J."/>
            <person name="Oakley B.R."/>
            <person name="Osmani S.A."/>
            <person name="Pakula T."/>
            <person name="Paszewski A."/>
            <person name="Paulsen I."/>
            <person name="Pilsyk S."/>
            <person name="Pocsi I."/>
            <person name="Punt P.J."/>
            <person name="Ram A.F."/>
            <person name="Ren Q."/>
            <person name="Robellet X."/>
            <person name="Robson G."/>
            <person name="Seiboth B."/>
            <person name="van Solingen P."/>
            <person name="Specht T."/>
            <person name="Sun J."/>
            <person name="Taheri-Talesh N."/>
            <person name="Takeshita N."/>
            <person name="Ussery D."/>
            <person name="vanKuyk P.A."/>
            <person name="Visser H."/>
            <person name="van de Vondervoort P.J."/>
            <person name="de Vries R.P."/>
            <person name="Walton J."/>
            <person name="Xiang X."/>
            <person name="Xiong Y."/>
            <person name="Zeng A.P."/>
            <person name="Brandt B.W."/>
            <person name="Cornell M.J."/>
            <person name="van den Hondel C.A."/>
            <person name="Visser J."/>
            <person name="Oliver S.G."/>
            <person name="Turner G."/>
        </authorList>
    </citation>
    <scope>GENOME REANNOTATION</scope>
    <source>
        <strain evidence="14">FGSC A4 / ATCC 38163 / CBS 112.46 / NRRL 194 / M139</strain>
    </source>
</reference>
<dbReference type="GO" id="GO:0007602">
    <property type="term" value="P:phototransduction"/>
    <property type="evidence" value="ECO:0007669"/>
    <property type="project" value="UniProtKB-KW"/>
</dbReference>
<protein>
    <submittedName>
        <fullName evidence="13">Bacteriorhodopsin /opsin, nopA (Eurofung)</fullName>
    </submittedName>
</protein>
<accession>C8VHR6</accession>
<comment type="similarity">
    <text evidence="2">Belongs to the archaeal/bacterial/fungal opsin family.</text>
</comment>
<proteinExistence type="inferred from homology"/>
<comment type="subcellular location">
    <subcellularLocation>
        <location evidence="1">Membrane</location>
        <topology evidence="1">Multi-pass membrane protein</topology>
    </subcellularLocation>
</comment>
<evidence type="ECO:0000256" key="8">
    <source>
        <dbReference type="ARBA" id="ARBA00022991"/>
    </source>
</evidence>
<dbReference type="OrthoDB" id="10261467at2759"/>
<feature type="transmembrane region" description="Helical" evidence="12">
    <location>
        <begin position="202"/>
        <end position="223"/>
    </location>
</feature>
<dbReference type="Gene3D" id="1.20.1070.10">
    <property type="entry name" value="Rhodopsin 7-helix transmembrane proteins"/>
    <property type="match status" value="1"/>
</dbReference>
<dbReference type="PANTHER" id="PTHR28286:SF2">
    <property type="entry name" value="BACTERIORHODOPSIN _OPSIN, NOPA (EUROFUNG)"/>
    <property type="match status" value="1"/>
</dbReference>
<evidence type="ECO:0000256" key="3">
    <source>
        <dbReference type="ARBA" id="ARBA00022543"/>
    </source>
</evidence>
<dbReference type="RefSeq" id="XP_660965.2">
    <property type="nucleotide sequence ID" value="XM_655873.2"/>
</dbReference>
<gene>
    <name evidence="13" type="primary">nopA</name>
    <name evidence="13" type="ORF">ANIA_03361</name>
</gene>
<feature type="transmembrane region" description="Helical" evidence="12">
    <location>
        <begin position="94"/>
        <end position="113"/>
    </location>
</feature>
<dbReference type="FunCoup" id="C8VHR6">
    <property type="interactions" value="101"/>
</dbReference>
<dbReference type="KEGG" id="ani:ANIA_03361"/>
<keyword evidence="3" id="KW-0600">Photoreceptor protein</keyword>
<feature type="region of interest" description="Disordered" evidence="11">
    <location>
        <begin position="1"/>
        <end position="20"/>
    </location>
</feature>
<dbReference type="EMBL" id="BN001306">
    <property type="protein sequence ID" value="CBF82866.1"/>
    <property type="molecule type" value="Genomic_DNA"/>
</dbReference>
<dbReference type="PRINTS" id="PR00251">
    <property type="entry name" value="BACTRLOPSIN"/>
</dbReference>
<keyword evidence="4" id="KW-0716">Sensory transduction</keyword>
<dbReference type="Proteomes" id="UP000000560">
    <property type="component" value="Chromosome VI"/>
</dbReference>